<dbReference type="EMBL" id="LYBM01000003">
    <property type="protein sequence ID" value="ODA35613.1"/>
    <property type="molecule type" value="Genomic_DNA"/>
</dbReference>
<sequence length="177" mass="19562">MTASLPSTPIPLEDIQLVDTPGWWPLAWGWWLLFAVSVIVISLTIFWYLKHKKHGQAKREALKRLAEIGNNAEIAAINTLLRQAALSYFPRDLVAGLSGAEWLSFLDETQGNKTPSFSDAAPSWQKGLFSGQASSPDELGHANTLARNWLTQALPPKSKTLRKLALKHASVRDGNHV</sequence>
<dbReference type="AlphaFoldDB" id="A0A1C3EQU1"/>
<dbReference type="InterPro" id="IPR025489">
    <property type="entry name" value="DUF4381"/>
</dbReference>
<evidence type="ECO:0000313" key="2">
    <source>
        <dbReference type="EMBL" id="ODA35613.1"/>
    </source>
</evidence>
<dbReference type="STRING" id="1080227.A8L45_03045"/>
<keyword evidence="1" id="KW-0472">Membrane</keyword>
<name>A0A1C3EQU1_9GAMM</name>
<dbReference type="OrthoDB" id="283083at2"/>
<dbReference type="Proteomes" id="UP000094936">
    <property type="component" value="Unassembled WGS sequence"/>
</dbReference>
<feature type="transmembrane region" description="Helical" evidence="1">
    <location>
        <begin position="28"/>
        <end position="49"/>
    </location>
</feature>
<gene>
    <name evidence="2" type="ORF">A8L45_03045</name>
</gene>
<accession>A0A1C3EQU1</accession>
<proteinExistence type="predicted"/>
<protein>
    <recommendedName>
        <fullName evidence="4">DUF4381 domain-containing protein</fullName>
    </recommendedName>
</protein>
<evidence type="ECO:0000313" key="3">
    <source>
        <dbReference type="Proteomes" id="UP000094936"/>
    </source>
</evidence>
<reference evidence="2 3" key="1">
    <citation type="submission" date="2016-05" db="EMBL/GenBank/DDBJ databases">
        <title>Genomic Taxonomy of the Vibrionaceae.</title>
        <authorList>
            <person name="Gomez-Gil B."/>
            <person name="Enciso-Ibarra J."/>
        </authorList>
    </citation>
    <scope>NUCLEOTIDE SEQUENCE [LARGE SCALE GENOMIC DNA]</scope>
    <source>
        <strain evidence="2 3">CAIM 1920</strain>
    </source>
</reference>
<organism evidence="2 3">
    <name type="scientific">Veronia pacifica</name>
    <dbReference type="NCBI Taxonomy" id="1080227"/>
    <lineage>
        <taxon>Bacteria</taxon>
        <taxon>Pseudomonadati</taxon>
        <taxon>Pseudomonadota</taxon>
        <taxon>Gammaproteobacteria</taxon>
        <taxon>Vibrionales</taxon>
        <taxon>Vibrionaceae</taxon>
        <taxon>Veronia</taxon>
    </lineage>
</organism>
<dbReference type="RefSeq" id="WP_068899102.1">
    <property type="nucleotide sequence ID" value="NZ_JBHUIF010000020.1"/>
</dbReference>
<evidence type="ECO:0008006" key="4">
    <source>
        <dbReference type="Google" id="ProtNLM"/>
    </source>
</evidence>
<comment type="caution">
    <text evidence="2">The sequence shown here is derived from an EMBL/GenBank/DDBJ whole genome shotgun (WGS) entry which is preliminary data.</text>
</comment>
<evidence type="ECO:0000256" key="1">
    <source>
        <dbReference type="SAM" id="Phobius"/>
    </source>
</evidence>
<keyword evidence="1" id="KW-1133">Transmembrane helix</keyword>
<keyword evidence="1" id="KW-0812">Transmembrane</keyword>
<dbReference type="Pfam" id="PF14316">
    <property type="entry name" value="DUF4381"/>
    <property type="match status" value="1"/>
</dbReference>
<keyword evidence="3" id="KW-1185">Reference proteome</keyword>